<dbReference type="GO" id="GO:0004519">
    <property type="term" value="F:endonuclease activity"/>
    <property type="evidence" value="ECO:0007669"/>
    <property type="project" value="UniProtKB-KW"/>
</dbReference>
<proteinExistence type="predicted"/>
<accession>A0A2H9TAR0</accession>
<feature type="region of interest" description="Disordered" evidence="1">
    <location>
        <begin position="88"/>
        <end position="116"/>
    </location>
</feature>
<gene>
    <name evidence="3" type="primary">cas9</name>
    <name evidence="3" type="ORF">CI610_00711</name>
</gene>
<dbReference type="InterPro" id="IPR029471">
    <property type="entry name" value="HNH_5"/>
</dbReference>
<organism evidence="3">
    <name type="scientific">invertebrate metagenome</name>
    <dbReference type="NCBI Taxonomy" id="1711999"/>
    <lineage>
        <taxon>unclassified sequences</taxon>
        <taxon>metagenomes</taxon>
        <taxon>organismal metagenomes</taxon>
    </lineage>
</organism>
<protein>
    <submittedName>
        <fullName evidence="3">CRISPR-associated endonuclease Cas9</fullName>
        <ecNumber evidence="3">3.1.-.-</ecNumber>
    </submittedName>
</protein>
<evidence type="ECO:0000256" key="1">
    <source>
        <dbReference type="SAM" id="MobiDB-lite"/>
    </source>
</evidence>
<evidence type="ECO:0000259" key="2">
    <source>
        <dbReference type="SMART" id="SM00507"/>
    </source>
</evidence>
<dbReference type="Pfam" id="PF14279">
    <property type="entry name" value="HNH_5"/>
    <property type="match status" value="1"/>
</dbReference>
<dbReference type="PANTHER" id="PTHR33877:SF2">
    <property type="entry name" value="OS07G0170200 PROTEIN"/>
    <property type="match status" value="1"/>
</dbReference>
<dbReference type="EC" id="3.1.-.-" evidence="3"/>
<dbReference type="InterPro" id="IPR052892">
    <property type="entry name" value="NA-targeting_endonuclease"/>
</dbReference>
<dbReference type="AlphaFoldDB" id="A0A2H9TAR0"/>
<comment type="caution">
    <text evidence="3">The sequence shown here is derived from an EMBL/GenBank/DDBJ whole genome shotgun (WGS) entry which is preliminary data.</text>
</comment>
<sequence length="116" mass="13348">MARAQLQRLLWQQGGECFYCRKRLSLKDASIDHVIPRSLGGQDKLDNKVICCRTINQLFANISPKTKISYLLNWKNKEMPCPAQLEDLKEHNKDNDDLKEAPEPLPKMILQEPVSS</sequence>
<dbReference type="GO" id="GO:0016787">
    <property type="term" value="F:hydrolase activity"/>
    <property type="evidence" value="ECO:0007669"/>
    <property type="project" value="UniProtKB-KW"/>
</dbReference>
<dbReference type="Gene3D" id="1.10.30.50">
    <property type="match status" value="1"/>
</dbReference>
<keyword evidence="3" id="KW-0540">Nuclease</keyword>
<feature type="domain" description="HNH nuclease" evidence="2">
    <location>
        <begin position="5"/>
        <end position="57"/>
    </location>
</feature>
<dbReference type="CDD" id="cd00085">
    <property type="entry name" value="HNHc"/>
    <property type="match status" value="1"/>
</dbReference>
<keyword evidence="3" id="KW-0378">Hydrolase</keyword>
<feature type="compositionally biased region" description="Basic and acidic residues" evidence="1">
    <location>
        <begin position="88"/>
        <end position="102"/>
    </location>
</feature>
<dbReference type="SMART" id="SM00507">
    <property type="entry name" value="HNHc"/>
    <property type="match status" value="1"/>
</dbReference>
<dbReference type="EMBL" id="NSIT01000023">
    <property type="protein sequence ID" value="PJE80284.1"/>
    <property type="molecule type" value="Genomic_DNA"/>
</dbReference>
<dbReference type="InterPro" id="IPR003615">
    <property type="entry name" value="HNH_nuc"/>
</dbReference>
<keyword evidence="3" id="KW-0255">Endonuclease</keyword>
<name>A0A2H9TAR0_9ZZZZ</name>
<evidence type="ECO:0000313" key="3">
    <source>
        <dbReference type="EMBL" id="PJE80284.1"/>
    </source>
</evidence>
<reference evidence="3" key="1">
    <citation type="journal article" date="2017" name="Appl. Environ. Microbiol.">
        <title>Molecular characterization of an Endozoicomonas-like organism causing infection in king scallop Pecten maximus L.</title>
        <authorList>
            <person name="Cano I."/>
            <person name="van Aerle R."/>
            <person name="Ross S."/>
            <person name="Verner-Jeffreys D.W."/>
            <person name="Paley R.K."/>
            <person name="Rimmer G."/>
            <person name="Ryder D."/>
            <person name="Hooper P."/>
            <person name="Stone D."/>
            <person name="Feist S.W."/>
        </authorList>
    </citation>
    <scope>NUCLEOTIDE SEQUENCE</scope>
</reference>
<dbReference type="PANTHER" id="PTHR33877">
    <property type="entry name" value="SLL1193 PROTEIN"/>
    <property type="match status" value="1"/>
</dbReference>